<proteinExistence type="predicted"/>
<dbReference type="Proteomes" id="UP000828048">
    <property type="component" value="Chromosome 10"/>
</dbReference>
<reference evidence="1 2" key="1">
    <citation type="journal article" date="2021" name="Hortic Res">
        <title>High-quality reference genome and annotation aids understanding of berry development for evergreen blueberry (Vaccinium darrowii).</title>
        <authorList>
            <person name="Yu J."/>
            <person name="Hulse-Kemp A.M."/>
            <person name="Babiker E."/>
            <person name="Staton M."/>
        </authorList>
    </citation>
    <scope>NUCLEOTIDE SEQUENCE [LARGE SCALE GENOMIC DNA]</scope>
    <source>
        <strain evidence="2">cv. NJ 8807/NJ 8810</strain>
        <tissue evidence="1">Young leaf</tissue>
    </source>
</reference>
<evidence type="ECO:0000313" key="1">
    <source>
        <dbReference type="EMBL" id="KAH7839661.1"/>
    </source>
</evidence>
<accession>A0ACB7XG02</accession>
<dbReference type="EMBL" id="CM037160">
    <property type="protein sequence ID" value="KAH7839661.1"/>
    <property type="molecule type" value="Genomic_DNA"/>
</dbReference>
<evidence type="ECO:0000313" key="2">
    <source>
        <dbReference type="Proteomes" id="UP000828048"/>
    </source>
</evidence>
<gene>
    <name evidence="1" type="ORF">Vadar_006986</name>
</gene>
<sequence>MAGKTTHIAAAGILIMVTILVPVVLSNDAIQIPANKAQLNQWFQQNVNPLVSRKATLDPALMAAEGSAKTITVKKDGTGDFKTVTDAVQSIPEGNAHRVIVRIGGGTYTEKITIDRNKPFVTFYGAPNDMPTLVFGGTAATYGTVDSATLIVESDYFTAANLIIANSAPRPDGKSKGAQASALRISGDKAAFYNTRLYGFQDTVCDDKGRHFFKDCYIEGTVDFIFGSGKSLYLNTELHVVPGDAMAVITAQARKSNAEDDGYCFVHCTVTGTGRNAFLGRAWMPYAKVVYAYTDMSDVVHPQGWSDNFNSANDKTVYNAEYKCMGPGSDFSKRAYFAKQLGDAEASPFLSLGYIEGSKWLLPPQLKYLNH</sequence>
<organism evidence="1 2">
    <name type="scientific">Vaccinium darrowii</name>
    <dbReference type="NCBI Taxonomy" id="229202"/>
    <lineage>
        <taxon>Eukaryota</taxon>
        <taxon>Viridiplantae</taxon>
        <taxon>Streptophyta</taxon>
        <taxon>Embryophyta</taxon>
        <taxon>Tracheophyta</taxon>
        <taxon>Spermatophyta</taxon>
        <taxon>Magnoliopsida</taxon>
        <taxon>eudicotyledons</taxon>
        <taxon>Gunneridae</taxon>
        <taxon>Pentapetalae</taxon>
        <taxon>asterids</taxon>
        <taxon>Ericales</taxon>
        <taxon>Ericaceae</taxon>
        <taxon>Vaccinioideae</taxon>
        <taxon>Vaccinieae</taxon>
        <taxon>Vaccinium</taxon>
    </lineage>
</organism>
<comment type="caution">
    <text evidence="1">The sequence shown here is derived from an EMBL/GenBank/DDBJ whole genome shotgun (WGS) entry which is preliminary data.</text>
</comment>
<keyword evidence="2" id="KW-1185">Reference proteome</keyword>
<name>A0ACB7XG02_9ERIC</name>
<protein>
    <submittedName>
        <fullName evidence="1">Uncharacterized protein</fullName>
    </submittedName>
</protein>